<dbReference type="RefSeq" id="WP_318644422.1">
    <property type="nucleotide sequence ID" value="NZ_CP137892.1"/>
</dbReference>
<protein>
    <submittedName>
        <fullName evidence="1">Uncharacterized protein</fullName>
    </submittedName>
</protein>
<evidence type="ECO:0000313" key="1">
    <source>
        <dbReference type="EMBL" id="WPC05242.1"/>
    </source>
</evidence>
<dbReference type="EMBL" id="CP137892">
    <property type="protein sequence ID" value="WPC05242.1"/>
    <property type="molecule type" value="Genomic_DNA"/>
</dbReference>
<dbReference type="Proteomes" id="UP001305928">
    <property type="component" value="Chromosome"/>
</dbReference>
<accession>A0ABZ0PX96</accession>
<name>A0ABZ0PX96_9PSED</name>
<keyword evidence="2" id="KW-1185">Reference proteome</keyword>
<gene>
    <name evidence="1" type="ORF">SBP02_00390</name>
</gene>
<evidence type="ECO:0000313" key="2">
    <source>
        <dbReference type="Proteomes" id="UP001305928"/>
    </source>
</evidence>
<reference evidence="1 2" key="1">
    <citation type="submission" date="2023-11" db="EMBL/GenBank/DDBJ databases">
        <title>Complete genome of Pseudomonas benzenivorans BA3361.</title>
        <authorList>
            <person name="Shin S.Y."/>
            <person name="Song J."/>
            <person name="Kang H."/>
        </authorList>
    </citation>
    <scope>NUCLEOTIDE SEQUENCE [LARGE SCALE GENOMIC DNA]</scope>
    <source>
        <strain evidence="1 2">HNIBRBA3361</strain>
    </source>
</reference>
<organism evidence="1 2">
    <name type="scientific">Pseudomonas benzenivorans</name>
    <dbReference type="NCBI Taxonomy" id="556533"/>
    <lineage>
        <taxon>Bacteria</taxon>
        <taxon>Pseudomonadati</taxon>
        <taxon>Pseudomonadota</taxon>
        <taxon>Gammaproteobacteria</taxon>
        <taxon>Pseudomonadales</taxon>
        <taxon>Pseudomonadaceae</taxon>
        <taxon>Pseudomonas</taxon>
    </lineage>
</organism>
<sequence length="198" mass="23990">MYEYNNIKKREYESSDKDLEMAVREHSKSHNMAQFFGIGFDIPDKFQNEEERGKFCTLVRDEHQSFHDALSKELWTPILEHNQSPVFCIEIGEVQEKLDYIFKYIGENLSHFSPHIRKLWHDAQNTTPERVKQQYISLKTLNDNSCEPFDDEHVEDPYAAILKSVRTEYRQLTQTRLERWNQITWHVWRLYYKVRTLR</sequence>
<proteinExistence type="predicted"/>